<keyword evidence="2" id="KW-1185">Reference proteome</keyword>
<organism evidence="1 2">
    <name type="scientific">Gossypium arboreum</name>
    <name type="common">Tree cotton</name>
    <name type="synonym">Gossypium nanking</name>
    <dbReference type="NCBI Taxonomy" id="29729"/>
    <lineage>
        <taxon>Eukaryota</taxon>
        <taxon>Viridiplantae</taxon>
        <taxon>Streptophyta</taxon>
        <taxon>Embryophyta</taxon>
        <taxon>Tracheophyta</taxon>
        <taxon>Spermatophyta</taxon>
        <taxon>Magnoliopsida</taxon>
        <taxon>eudicotyledons</taxon>
        <taxon>Gunneridae</taxon>
        <taxon>Pentapetalae</taxon>
        <taxon>rosids</taxon>
        <taxon>malvids</taxon>
        <taxon>Malvales</taxon>
        <taxon>Malvaceae</taxon>
        <taxon>Malvoideae</taxon>
        <taxon>Gossypium</taxon>
    </lineage>
</organism>
<sequence length="48" mass="5731">MTMSQTSFYMYIISRCQRPKCGLTRKHIRLLGRRNLVDTFSEISYSIQ</sequence>
<protein>
    <submittedName>
        <fullName evidence="1">Ribosomal RNA small subunit methyltransferase G</fullName>
    </submittedName>
</protein>
<name>A0A0B0Q0I0_GOSAR</name>
<reference evidence="2" key="1">
    <citation type="submission" date="2014-09" db="EMBL/GenBank/DDBJ databases">
        <authorList>
            <person name="Mudge J."/>
            <person name="Ramaraj T."/>
            <person name="Lindquist I.E."/>
            <person name="Bharti A.K."/>
            <person name="Sundararajan A."/>
            <person name="Cameron C.T."/>
            <person name="Woodward J.E."/>
            <person name="May G.D."/>
            <person name="Brubaker C."/>
            <person name="Broadhvest J."/>
            <person name="Wilkins T.A."/>
        </authorList>
    </citation>
    <scope>NUCLEOTIDE SEQUENCE</scope>
    <source>
        <strain evidence="2">cv. AKA8401</strain>
    </source>
</reference>
<gene>
    <name evidence="1" type="ORF">F383_12398</name>
</gene>
<dbReference type="AlphaFoldDB" id="A0A0B0Q0I0"/>
<dbReference type="EMBL" id="KN448766">
    <property type="protein sequence ID" value="KHG29261.1"/>
    <property type="molecule type" value="Genomic_DNA"/>
</dbReference>
<evidence type="ECO:0000313" key="2">
    <source>
        <dbReference type="Proteomes" id="UP000032142"/>
    </source>
</evidence>
<dbReference type="Proteomes" id="UP000032142">
    <property type="component" value="Unassembled WGS sequence"/>
</dbReference>
<dbReference type="GO" id="GO:0008168">
    <property type="term" value="F:methyltransferase activity"/>
    <property type="evidence" value="ECO:0007669"/>
    <property type="project" value="UniProtKB-KW"/>
</dbReference>
<proteinExistence type="predicted"/>
<accession>A0A0B0Q0I0</accession>
<keyword evidence="1" id="KW-0489">Methyltransferase</keyword>
<evidence type="ECO:0000313" key="1">
    <source>
        <dbReference type="EMBL" id="KHG29261.1"/>
    </source>
</evidence>
<keyword evidence="1" id="KW-0808">Transferase</keyword>
<dbReference type="GO" id="GO:0032259">
    <property type="term" value="P:methylation"/>
    <property type="evidence" value="ECO:0007669"/>
    <property type="project" value="UniProtKB-KW"/>
</dbReference>